<dbReference type="SMART" id="SM00729">
    <property type="entry name" value="Elp3"/>
    <property type="match status" value="1"/>
</dbReference>
<evidence type="ECO:0000256" key="2">
    <source>
        <dbReference type="ARBA" id="ARBA00022603"/>
    </source>
</evidence>
<dbReference type="Pfam" id="PF02310">
    <property type="entry name" value="B12-binding"/>
    <property type="match status" value="1"/>
</dbReference>
<dbReference type="EMBL" id="CAADFD010000043">
    <property type="protein sequence ID" value="VFJ58679.1"/>
    <property type="molecule type" value="Genomic_DNA"/>
</dbReference>
<evidence type="ECO:0000256" key="3">
    <source>
        <dbReference type="ARBA" id="ARBA00022679"/>
    </source>
</evidence>
<keyword evidence="2" id="KW-0489">Methyltransferase</keyword>
<dbReference type="InterPro" id="IPR006158">
    <property type="entry name" value="Cobalamin-bd"/>
</dbReference>
<evidence type="ECO:0000259" key="9">
    <source>
        <dbReference type="PROSITE" id="PS51918"/>
    </source>
</evidence>
<proteinExistence type="predicted"/>
<dbReference type="Gene3D" id="3.40.50.280">
    <property type="entry name" value="Cobalamin-binding domain"/>
    <property type="match status" value="1"/>
</dbReference>
<dbReference type="InterPro" id="IPR007197">
    <property type="entry name" value="rSAM"/>
</dbReference>
<dbReference type="InterPro" id="IPR023404">
    <property type="entry name" value="rSAM_horseshoe"/>
</dbReference>
<evidence type="ECO:0000256" key="5">
    <source>
        <dbReference type="ARBA" id="ARBA00022723"/>
    </source>
</evidence>
<dbReference type="SFLD" id="SFLDS00029">
    <property type="entry name" value="Radical_SAM"/>
    <property type="match status" value="1"/>
</dbReference>
<dbReference type="AlphaFoldDB" id="A0A450SXD8"/>
<dbReference type="SUPFAM" id="SSF102114">
    <property type="entry name" value="Radical SAM enzymes"/>
    <property type="match status" value="1"/>
</dbReference>
<accession>A0A450SXD8</accession>
<keyword evidence="3" id="KW-0808">Transferase</keyword>
<dbReference type="InterPro" id="IPR036724">
    <property type="entry name" value="Cobalamin-bd_sf"/>
</dbReference>
<dbReference type="PROSITE" id="PS51332">
    <property type="entry name" value="B12_BINDING"/>
    <property type="match status" value="1"/>
</dbReference>
<dbReference type="SUPFAM" id="SSF52242">
    <property type="entry name" value="Cobalamin (vitamin B12)-binding domain"/>
    <property type="match status" value="1"/>
</dbReference>
<comment type="cofactor">
    <cofactor evidence="1">
        <name>[4Fe-4S] cluster</name>
        <dbReference type="ChEBI" id="CHEBI:49883"/>
    </cofactor>
</comment>
<keyword evidence="5" id="KW-0479">Metal-binding</keyword>
<dbReference type="SFLD" id="SFLDG01082">
    <property type="entry name" value="B12-binding_domain_containing"/>
    <property type="match status" value="1"/>
</dbReference>
<dbReference type="InterPro" id="IPR034466">
    <property type="entry name" value="Methyltransferase_Class_B"/>
</dbReference>
<keyword evidence="6" id="KW-0408">Iron</keyword>
<dbReference type="CDD" id="cd02068">
    <property type="entry name" value="radical_SAM_B12_BD"/>
    <property type="match status" value="1"/>
</dbReference>
<dbReference type="GO" id="GO:0051539">
    <property type="term" value="F:4 iron, 4 sulfur cluster binding"/>
    <property type="evidence" value="ECO:0007669"/>
    <property type="project" value="UniProtKB-KW"/>
</dbReference>
<gene>
    <name evidence="10" type="ORF">BECKFW1821B_GA0114236_10432</name>
</gene>
<evidence type="ECO:0000259" key="8">
    <source>
        <dbReference type="PROSITE" id="PS51332"/>
    </source>
</evidence>
<keyword evidence="4" id="KW-0949">S-adenosyl-L-methionine</keyword>
<dbReference type="PROSITE" id="PS51918">
    <property type="entry name" value="RADICAL_SAM"/>
    <property type="match status" value="1"/>
</dbReference>
<keyword evidence="7" id="KW-0411">Iron-sulfur</keyword>
<dbReference type="GO" id="GO:0003824">
    <property type="term" value="F:catalytic activity"/>
    <property type="evidence" value="ECO:0007669"/>
    <property type="project" value="InterPro"/>
</dbReference>
<feature type="domain" description="B12-binding" evidence="8">
    <location>
        <begin position="7"/>
        <end position="160"/>
    </location>
</feature>
<name>A0A450SXD8_9GAMM</name>
<dbReference type="SFLD" id="SFLDG01123">
    <property type="entry name" value="methyltransferase_(Class_B)"/>
    <property type="match status" value="1"/>
</dbReference>
<evidence type="ECO:0000256" key="4">
    <source>
        <dbReference type="ARBA" id="ARBA00022691"/>
    </source>
</evidence>
<dbReference type="InterPro" id="IPR051198">
    <property type="entry name" value="BchE-like"/>
</dbReference>
<evidence type="ECO:0000256" key="6">
    <source>
        <dbReference type="ARBA" id="ARBA00023004"/>
    </source>
</evidence>
<dbReference type="Pfam" id="PF04055">
    <property type="entry name" value="Radical_SAM"/>
    <property type="match status" value="1"/>
</dbReference>
<dbReference type="Gene3D" id="3.80.30.20">
    <property type="entry name" value="tm_1862 like domain"/>
    <property type="match status" value="1"/>
</dbReference>
<evidence type="ECO:0000313" key="10">
    <source>
        <dbReference type="EMBL" id="VFJ58679.1"/>
    </source>
</evidence>
<evidence type="ECO:0000256" key="7">
    <source>
        <dbReference type="ARBA" id="ARBA00023014"/>
    </source>
</evidence>
<feature type="domain" description="Radical SAM core" evidence="9">
    <location>
        <begin position="212"/>
        <end position="433"/>
    </location>
</feature>
<dbReference type="GO" id="GO:0046872">
    <property type="term" value="F:metal ion binding"/>
    <property type="evidence" value="ECO:0007669"/>
    <property type="project" value="UniProtKB-KW"/>
</dbReference>
<dbReference type="PANTHER" id="PTHR43409">
    <property type="entry name" value="ANAEROBIC MAGNESIUM-PROTOPORPHYRIN IX MONOMETHYL ESTER CYCLASE-RELATED"/>
    <property type="match status" value="1"/>
</dbReference>
<reference evidence="10" key="1">
    <citation type="submission" date="2019-02" db="EMBL/GenBank/DDBJ databases">
        <authorList>
            <person name="Gruber-Vodicka R. H."/>
            <person name="Seah K. B. B."/>
        </authorList>
    </citation>
    <scope>NUCLEOTIDE SEQUENCE</scope>
    <source>
        <strain evidence="10">BECK_BZ106</strain>
    </source>
</reference>
<organism evidence="10">
    <name type="scientific">Candidatus Kentrum sp. FW</name>
    <dbReference type="NCBI Taxonomy" id="2126338"/>
    <lineage>
        <taxon>Bacteria</taxon>
        <taxon>Pseudomonadati</taxon>
        <taxon>Pseudomonadota</taxon>
        <taxon>Gammaproteobacteria</taxon>
        <taxon>Candidatus Kentrum</taxon>
    </lineage>
</organism>
<dbReference type="InterPro" id="IPR006638">
    <property type="entry name" value="Elp3/MiaA/NifB-like_rSAM"/>
</dbReference>
<evidence type="ECO:0000256" key="1">
    <source>
        <dbReference type="ARBA" id="ARBA00001966"/>
    </source>
</evidence>
<dbReference type="CDD" id="cd01335">
    <property type="entry name" value="Radical_SAM"/>
    <property type="match status" value="1"/>
</dbReference>
<sequence>MNIVLVHPYIVVRDMDIYLSEPLGIVSLATYVKQVFKEEIDVSILDLYAMGAENPKPRGDMYLKGIDDEDRIRRELDTLKPDLIGIGCCFTGYFKEALEIAAVIKRLYPTVPIVMGGAHATLEARNILGDNPFVDFIVRNEGEITLEQLIRSIRGELPVASIDGLCFRAEDGTVVENPPREFMDLDRLPVPDRRFIDMEHYKRHNHKLFNFSRKKPIATIMTSRGCPYECIFCCSKNIWRRQYRARPLEKVFEEIEILISEYGVREICILDDQFIIKKDRVYEFCDYFIHRKLGIALSNIAGISAWLADDDILLDKMRKAGFYKMTIPTESGNPETLKLIRKPIDLDKVSKLVSKANRLGYWTGAFFIIGFPHETREQIKQTIDFAYNSELDFAHFFVAQPYIGTELYDIFQQERLLGKEDIPATHIFQGWYDTLEMSADELNEIQSKASRGWMAHKLMFYLKPSHFFTILIPKLKRPDDLRYSLSVFGMLMKRRLRGFLGAYLKTGVRFHIRRPNAHPGL</sequence>
<dbReference type="GO" id="GO:0031419">
    <property type="term" value="F:cobalamin binding"/>
    <property type="evidence" value="ECO:0007669"/>
    <property type="project" value="InterPro"/>
</dbReference>
<protein>
    <submittedName>
        <fullName evidence="10">Radical SAM superfamily enzyme YgiQ, UPF0313 family</fullName>
    </submittedName>
</protein>
<dbReference type="PANTHER" id="PTHR43409:SF7">
    <property type="entry name" value="BLL1977 PROTEIN"/>
    <property type="match status" value="1"/>
</dbReference>
<dbReference type="InterPro" id="IPR058240">
    <property type="entry name" value="rSAM_sf"/>
</dbReference>